<dbReference type="InterPro" id="IPR036691">
    <property type="entry name" value="Endo/exonu/phosph_ase_sf"/>
</dbReference>
<gene>
    <name evidence="1" type="ORF">CCAM_LOCUS6053</name>
</gene>
<dbReference type="PANTHER" id="PTHR33710:SF77">
    <property type="entry name" value="DNASE I-LIKE SUPERFAMILY PROTEIN"/>
    <property type="match status" value="1"/>
</dbReference>
<sequence>MAWGVVGDFNCLLDPSEKKGGRPYAPVKYRPFVECVEDCELVDSPFIGEDYTWFNNRVGGVEVRSRLDRLLFNQPWMDMFSCLVHHLDRVGSDHAPLLVECKSHERPPARPFTFLNVWTEHEDFQRVVADSSREDITGSPMFVFGAKLKRLAHSLKRWNRDTFGHIFDRLKWFHCDVRANAPTTELAWWAVDSTQGTWEFTNLQDLDIRVRSLLLMDDLPFFRIDEDGAAGKPKQTSYTDLGSSPMQEHTFTARNDHVPLVMKLEDASQCHTDEHEVSKEVVPKTSKATTALPGKVLGMAKELAPTPSPMPQKNDIFHMFGGFDPQPETSRLIEVELEEIAR</sequence>
<dbReference type="PANTHER" id="PTHR33710">
    <property type="entry name" value="BNAC02G09200D PROTEIN"/>
    <property type="match status" value="1"/>
</dbReference>
<organism evidence="1 2">
    <name type="scientific">Cuscuta campestris</name>
    <dbReference type="NCBI Taxonomy" id="132261"/>
    <lineage>
        <taxon>Eukaryota</taxon>
        <taxon>Viridiplantae</taxon>
        <taxon>Streptophyta</taxon>
        <taxon>Embryophyta</taxon>
        <taxon>Tracheophyta</taxon>
        <taxon>Spermatophyta</taxon>
        <taxon>Magnoliopsida</taxon>
        <taxon>eudicotyledons</taxon>
        <taxon>Gunneridae</taxon>
        <taxon>Pentapetalae</taxon>
        <taxon>asterids</taxon>
        <taxon>lamiids</taxon>
        <taxon>Solanales</taxon>
        <taxon>Convolvulaceae</taxon>
        <taxon>Cuscuteae</taxon>
        <taxon>Cuscuta</taxon>
        <taxon>Cuscuta subgen. Grammica</taxon>
        <taxon>Cuscuta sect. Cleistogrammica</taxon>
    </lineage>
</organism>
<keyword evidence="2" id="KW-1185">Reference proteome</keyword>
<evidence type="ECO:0000313" key="1">
    <source>
        <dbReference type="EMBL" id="VFQ64277.1"/>
    </source>
</evidence>
<evidence type="ECO:0008006" key="3">
    <source>
        <dbReference type="Google" id="ProtNLM"/>
    </source>
</evidence>
<dbReference type="Proteomes" id="UP000595140">
    <property type="component" value="Unassembled WGS sequence"/>
</dbReference>
<accession>A0A484KM93</accession>
<name>A0A484KM93_9ASTE</name>
<dbReference type="EMBL" id="OOIL02000382">
    <property type="protein sequence ID" value="VFQ64277.1"/>
    <property type="molecule type" value="Genomic_DNA"/>
</dbReference>
<dbReference type="OrthoDB" id="1748181at2759"/>
<proteinExistence type="predicted"/>
<protein>
    <recommendedName>
        <fullName evidence="3">Endonuclease/exonuclease/phosphatase domain-containing protein</fullName>
    </recommendedName>
</protein>
<reference evidence="1 2" key="1">
    <citation type="submission" date="2018-04" db="EMBL/GenBank/DDBJ databases">
        <authorList>
            <person name="Vogel A."/>
        </authorList>
    </citation>
    <scope>NUCLEOTIDE SEQUENCE [LARGE SCALE GENOMIC DNA]</scope>
</reference>
<evidence type="ECO:0000313" key="2">
    <source>
        <dbReference type="Proteomes" id="UP000595140"/>
    </source>
</evidence>
<dbReference type="Gene3D" id="3.60.10.10">
    <property type="entry name" value="Endonuclease/exonuclease/phosphatase"/>
    <property type="match status" value="1"/>
</dbReference>
<dbReference type="AlphaFoldDB" id="A0A484KM93"/>
<dbReference type="SUPFAM" id="SSF56219">
    <property type="entry name" value="DNase I-like"/>
    <property type="match status" value="1"/>
</dbReference>